<dbReference type="Proteomes" id="UP000287519">
    <property type="component" value="Unassembled WGS sequence"/>
</dbReference>
<organism evidence="7 8">
    <name type="scientific">Rhodococcus wratislaviensis</name>
    <name type="common">Tsukamurella wratislaviensis</name>
    <dbReference type="NCBI Taxonomy" id="44752"/>
    <lineage>
        <taxon>Bacteria</taxon>
        <taxon>Bacillati</taxon>
        <taxon>Actinomycetota</taxon>
        <taxon>Actinomycetes</taxon>
        <taxon>Mycobacteriales</taxon>
        <taxon>Nocardiaceae</taxon>
        <taxon>Rhodococcus</taxon>
    </lineage>
</organism>
<dbReference type="GO" id="GO:0003700">
    <property type="term" value="F:DNA-binding transcription factor activity"/>
    <property type="evidence" value="ECO:0007669"/>
    <property type="project" value="InterPro"/>
</dbReference>
<dbReference type="InterPro" id="IPR036388">
    <property type="entry name" value="WH-like_DNA-bd_sf"/>
</dbReference>
<evidence type="ECO:0000256" key="3">
    <source>
        <dbReference type="ARBA" id="ARBA00023125"/>
    </source>
</evidence>
<dbReference type="SUPFAM" id="SSF53850">
    <property type="entry name" value="Periplasmic binding protein-like II"/>
    <property type="match status" value="1"/>
</dbReference>
<dbReference type="PRINTS" id="PR00039">
    <property type="entry name" value="HTHLYSR"/>
</dbReference>
<name>A0A402CG14_RHOWR</name>
<dbReference type="SUPFAM" id="SSF46785">
    <property type="entry name" value="Winged helix' DNA-binding domain"/>
    <property type="match status" value="1"/>
</dbReference>
<evidence type="ECO:0000256" key="5">
    <source>
        <dbReference type="ARBA" id="ARBA00023163"/>
    </source>
</evidence>
<dbReference type="Gene3D" id="3.40.190.10">
    <property type="entry name" value="Periplasmic binding protein-like II"/>
    <property type="match status" value="2"/>
</dbReference>
<evidence type="ECO:0000313" key="7">
    <source>
        <dbReference type="EMBL" id="GCE42497.1"/>
    </source>
</evidence>
<dbReference type="FunFam" id="1.10.10.10:FF:000001">
    <property type="entry name" value="LysR family transcriptional regulator"/>
    <property type="match status" value="1"/>
</dbReference>
<dbReference type="EMBL" id="BHYM01000058">
    <property type="protein sequence ID" value="GCE42497.1"/>
    <property type="molecule type" value="Genomic_DNA"/>
</dbReference>
<dbReference type="CDD" id="cd08414">
    <property type="entry name" value="PBP2_LTTR_aromatics_like"/>
    <property type="match status" value="1"/>
</dbReference>
<accession>A0A402CG14</accession>
<dbReference type="Pfam" id="PF03466">
    <property type="entry name" value="LysR_substrate"/>
    <property type="match status" value="1"/>
</dbReference>
<keyword evidence="4" id="KW-0010">Activator</keyword>
<dbReference type="AlphaFoldDB" id="A0A402CG14"/>
<dbReference type="InterPro" id="IPR005119">
    <property type="entry name" value="LysR_subst-bd"/>
</dbReference>
<keyword evidence="8" id="KW-1185">Reference proteome</keyword>
<dbReference type="PANTHER" id="PTHR30346">
    <property type="entry name" value="TRANSCRIPTIONAL DUAL REGULATOR HCAR-RELATED"/>
    <property type="match status" value="1"/>
</dbReference>
<evidence type="ECO:0000256" key="2">
    <source>
        <dbReference type="ARBA" id="ARBA00023015"/>
    </source>
</evidence>
<dbReference type="PANTHER" id="PTHR30346:SF0">
    <property type="entry name" value="HCA OPERON TRANSCRIPTIONAL ACTIVATOR HCAR"/>
    <property type="match status" value="1"/>
</dbReference>
<dbReference type="InterPro" id="IPR000847">
    <property type="entry name" value="LysR_HTH_N"/>
</dbReference>
<protein>
    <submittedName>
        <fullName evidence="7">Transcriptional regulator, LysR family</fullName>
    </submittedName>
</protein>
<dbReference type="RefSeq" id="WP_124394438.1">
    <property type="nucleotide sequence ID" value="NZ_BHYM01000058.1"/>
</dbReference>
<keyword evidence="3" id="KW-0238">DNA-binding</keyword>
<keyword evidence="2" id="KW-0805">Transcription regulation</keyword>
<reference evidence="7 8" key="1">
    <citation type="submission" date="2018-11" db="EMBL/GenBank/DDBJ databases">
        <title>Microbial catabolism of amino acid.</title>
        <authorList>
            <person name="Hibi M."/>
            <person name="Ogawa J."/>
        </authorList>
    </citation>
    <scope>NUCLEOTIDE SEQUENCE [LARGE SCALE GENOMIC DNA]</scope>
    <source>
        <strain evidence="7 8">C31-06</strain>
    </source>
</reference>
<dbReference type="PROSITE" id="PS50931">
    <property type="entry name" value="HTH_LYSR"/>
    <property type="match status" value="1"/>
</dbReference>
<evidence type="ECO:0000256" key="1">
    <source>
        <dbReference type="ARBA" id="ARBA00009437"/>
    </source>
</evidence>
<dbReference type="GO" id="GO:0003677">
    <property type="term" value="F:DNA binding"/>
    <property type="evidence" value="ECO:0007669"/>
    <property type="project" value="UniProtKB-KW"/>
</dbReference>
<dbReference type="Gene3D" id="1.10.10.10">
    <property type="entry name" value="Winged helix-like DNA-binding domain superfamily/Winged helix DNA-binding domain"/>
    <property type="match status" value="1"/>
</dbReference>
<feature type="domain" description="HTH lysR-type" evidence="6">
    <location>
        <begin position="1"/>
        <end position="58"/>
    </location>
</feature>
<dbReference type="OrthoDB" id="3176554at2"/>
<proteinExistence type="inferred from homology"/>
<comment type="caution">
    <text evidence="7">The sequence shown here is derived from an EMBL/GenBank/DDBJ whole genome shotgun (WGS) entry which is preliminary data.</text>
</comment>
<dbReference type="GO" id="GO:0032993">
    <property type="term" value="C:protein-DNA complex"/>
    <property type="evidence" value="ECO:0007669"/>
    <property type="project" value="TreeGrafter"/>
</dbReference>
<dbReference type="InterPro" id="IPR036390">
    <property type="entry name" value="WH_DNA-bd_sf"/>
</dbReference>
<dbReference type="Pfam" id="PF00126">
    <property type="entry name" value="HTH_1"/>
    <property type="match status" value="1"/>
</dbReference>
<evidence type="ECO:0000313" key="8">
    <source>
        <dbReference type="Proteomes" id="UP000287519"/>
    </source>
</evidence>
<evidence type="ECO:0000256" key="4">
    <source>
        <dbReference type="ARBA" id="ARBA00023159"/>
    </source>
</evidence>
<sequence>MDVQQLEMFVAVAEEGSIHGGARRLLIAQPAVSKALRKLERQLGTELLIRSPQGIGLTVAGEVLLTQAKEILERLGRTVEIVRKAGEPGRELVIGLIAGAVAAAELTKAIIRQYRVDRPDVSLTLRELNFPNQFTAISDGLVDVALVRPPCPTPDVALTSLFDEPIVLCCREDHALADKDRLEIADIVDEPMLDMPDAPVPWTDFWLLVNERHGRPPTEQSVRTLSEIGLAVACSPRTVTPLVSSAWRLGLDPSSLRTVPLRDGPRSIAAVATARGDYRDEVCDFVATAVRITREQITNIPDAHLLA</sequence>
<comment type="similarity">
    <text evidence="1">Belongs to the LysR transcriptional regulatory family.</text>
</comment>
<keyword evidence="5" id="KW-0804">Transcription</keyword>
<gene>
    <name evidence="7" type="ORF">Rhow_006436</name>
</gene>
<evidence type="ECO:0000259" key="6">
    <source>
        <dbReference type="PROSITE" id="PS50931"/>
    </source>
</evidence>